<evidence type="ECO:0000259" key="1">
    <source>
        <dbReference type="Pfam" id="PF00535"/>
    </source>
</evidence>
<proteinExistence type="predicted"/>
<evidence type="ECO:0000313" key="3">
    <source>
        <dbReference type="Proteomes" id="UP001623592"/>
    </source>
</evidence>
<name>A0ABW8TJN7_9CLOT</name>
<feature type="domain" description="Glycosyltransferase 2-like" evidence="1">
    <location>
        <begin position="8"/>
        <end position="136"/>
    </location>
</feature>
<reference evidence="2 3" key="1">
    <citation type="submission" date="2024-11" db="EMBL/GenBank/DDBJ databases">
        <authorList>
            <person name="Heng Y.C."/>
            <person name="Lim A.C.H."/>
            <person name="Lee J.K.Y."/>
            <person name="Kittelmann S."/>
        </authorList>
    </citation>
    <scope>NUCLEOTIDE SEQUENCE [LARGE SCALE GENOMIC DNA]</scope>
    <source>
        <strain evidence="2 3">WILCCON 0114</strain>
    </source>
</reference>
<accession>A0ABW8TJN7</accession>
<dbReference type="PANTHER" id="PTHR22916">
    <property type="entry name" value="GLYCOSYLTRANSFERASE"/>
    <property type="match status" value="1"/>
</dbReference>
<dbReference type="Proteomes" id="UP001623592">
    <property type="component" value="Unassembled WGS sequence"/>
</dbReference>
<dbReference type="SUPFAM" id="SSF53448">
    <property type="entry name" value="Nucleotide-diphospho-sugar transferases"/>
    <property type="match status" value="1"/>
</dbReference>
<dbReference type="EMBL" id="JBJIAA010000012">
    <property type="protein sequence ID" value="MFL0251705.1"/>
    <property type="molecule type" value="Genomic_DNA"/>
</dbReference>
<keyword evidence="3" id="KW-1185">Reference proteome</keyword>
<dbReference type="RefSeq" id="WP_406788357.1">
    <property type="nucleotide sequence ID" value="NZ_JBJIAA010000012.1"/>
</dbReference>
<dbReference type="EC" id="2.4.-.-" evidence="2"/>
<dbReference type="Pfam" id="PF00535">
    <property type="entry name" value="Glycos_transf_2"/>
    <property type="match status" value="1"/>
</dbReference>
<comment type="caution">
    <text evidence="2">The sequence shown here is derived from an EMBL/GenBank/DDBJ whole genome shotgun (WGS) entry which is preliminary data.</text>
</comment>
<dbReference type="Gene3D" id="3.90.550.10">
    <property type="entry name" value="Spore Coat Polysaccharide Biosynthesis Protein SpsA, Chain A"/>
    <property type="match status" value="1"/>
</dbReference>
<keyword evidence="2" id="KW-0328">Glycosyltransferase</keyword>
<gene>
    <name evidence="2" type="ORF">ACJDT4_14905</name>
</gene>
<keyword evidence="2" id="KW-0808">Transferase</keyword>
<dbReference type="InterPro" id="IPR029044">
    <property type="entry name" value="Nucleotide-diphossugar_trans"/>
</dbReference>
<organism evidence="2 3">
    <name type="scientific">Clostridium neuense</name>
    <dbReference type="NCBI Taxonomy" id="1728934"/>
    <lineage>
        <taxon>Bacteria</taxon>
        <taxon>Bacillati</taxon>
        <taxon>Bacillota</taxon>
        <taxon>Clostridia</taxon>
        <taxon>Eubacteriales</taxon>
        <taxon>Clostridiaceae</taxon>
        <taxon>Clostridium</taxon>
    </lineage>
</organism>
<sequence length="295" mass="34040">MDNNPLVSVLIATHNRPEYFELSLISALNQSYTNIEIIICDDSTDYRTKDVVEKYIKVYKNIKYFFNGGQLGEYGLINMQKCYSLANGEFINYLNDDDLFDKYKIEKMIQCFYKYENVKLVTSHRGIIDKDGKLLEDIDVTKPIEDVNQPILGRDVLGKLIMKGNFIGEPTTVLFRKRDVNKFGVLNGVQFYALVDIATWISLLLTGNFVYMSDTLSYFRIHGAQNTMSEEIRIKMLLESLILMDYGYSISIVPSEIYSSFYSSWISLVKPLLPMITSNEGFKQYLPVLKKIKII</sequence>
<protein>
    <submittedName>
        <fullName evidence="2">Glycosyltransferase family 2 protein</fullName>
        <ecNumber evidence="2">2.4.-.-</ecNumber>
    </submittedName>
</protein>
<dbReference type="GO" id="GO:0016757">
    <property type="term" value="F:glycosyltransferase activity"/>
    <property type="evidence" value="ECO:0007669"/>
    <property type="project" value="UniProtKB-KW"/>
</dbReference>
<dbReference type="PANTHER" id="PTHR22916:SF3">
    <property type="entry name" value="UDP-GLCNAC:BETAGAL BETA-1,3-N-ACETYLGLUCOSAMINYLTRANSFERASE-LIKE PROTEIN 1"/>
    <property type="match status" value="1"/>
</dbReference>
<dbReference type="InterPro" id="IPR001173">
    <property type="entry name" value="Glyco_trans_2-like"/>
</dbReference>
<evidence type="ECO:0000313" key="2">
    <source>
        <dbReference type="EMBL" id="MFL0251705.1"/>
    </source>
</evidence>